<organism evidence="2 3">
    <name type="scientific">Candidatus Doudnabacteria bacterium RIFCSPHIGHO2_01_FULL_43_23</name>
    <dbReference type="NCBI Taxonomy" id="1817822"/>
    <lineage>
        <taxon>Bacteria</taxon>
        <taxon>Candidatus Doudnaibacteriota</taxon>
    </lineage>
</organism>
<evidence type="ECO:0000313" key="3">
    <source>
        <dbReference type="Proteomes" id="UP000177912"/>
    </source>
</evidence>
<protein>
    <submittedName>
        <fullName evidence="2">Uncharacterized protein</fullName>
    </submittedName>
</protein>
<feature type="region of interest" description="Disordered" evidence="1">
    <location>
        <begin position="1"/>
        <end position="34"/>
    </location>
</feature>
<comment type="caution">
    <text evidence="2">The sequence shown here is derived from an EMBL/GenBank/DDBJ whole genome shotgun (WGS) entry which is preliminary data.</text>
</comment>
<dbReference type="EMBL" id="MFEI01000020">
    <property type="protein sequence ID" value="OGE80688.1"/>
    <property type="molecule type" value="Genomic_DNA"/>
</dbReference>
<proteinExistence type="predicted"/>
<sequence length="505" mass="57082">MTNPERGSFAEQISDKEEKNQLDGRANKPSDDRVSRRDFLKIIGRAATAMFSEKLSAQEPETPRPEARFEKIKQNLVESFKRNQDYVHEIGENNLELLSETLQNLNLEKIRSIISEVAGKSIANPGIKSLSFVTERQAKEVPNLSSVAVGYTDGENIGISLKGCLDDEGKFDPAIFYRIFVHEYTHLLTVDQQRPKSERTPWVDEHGLPADLYEGMTELQTIKICDKLGYRPENFYGYAGGNLIAAYYIDRITEGQATQDFFDTGSANLKKSLEKKLGRNSWNELFGSRKEVAAEALAIGEINDLDTIFKLLRMSEQAKLDYGQILTDAKNLGIDEQVEVIYGKPNEKKDILGIVDSKVYKEGLAVSGIIVDPKPLHKLLPKFSFFVSAGRGTSYTISPEGLKEADKSSDDLFARYLKFAKEAVSDIESMKASGMSEEKLLQYGQRIHGFAFNFYLHSEYLSEQLKKYQTISGSEEKEKKRGNITTDFKNEMSEIISKFQKNREE</sequence>
<accession>A0A1F5NSS3</accession>
<evidence type="ECO:0000256" key="1">
    <source>
        <dbReference type="SAM" id="MobiDB-lite"/>
    </source>
</evidence>
<dbReference type="AlphaFoldDB" id="A0A1F5NSS3"/>
<name>A0A1F5NSS3_9BACT</name>
<reference evidence="2 3" key="1">
    <citation type="journal article" date="2016" name="Nat. Commun.">
        <title>Thousands of microbial genomes shed light on interconnected biogeochemical processes in an aquifer system.</title>
        <authorList>
            <person name="Anantharaman K."/>
            <person name="Brown C.T."/>
            <person name="Hug L.A."/>
            <person name="Sharon I."/>
            <person name="Castelle C.J."/>
            <person name="Probst A.J."/>
            <person name="Thomas B.C."/>
            <person name="Singh A."/>
            <person name="Wilkins M.J."/>
            <person name="Karaoz U."/>
            <person name="Brodie E.L."/>
            <person name="Williams K.H."/>
            <person name="Hubbard S.S."/>
            <person name="Banfield J.F."/>
        </authorList>
    </citation>
    <scope>NUCLEOTIDE SEQUENCE [LARGE SCALE GENOMIC DNA]</scope>
</reference>
<gene>
    <name evidence="2" type="ORF">A2826_01110</name>
</gene>
<feature type="compositionally biased region" description="Basic and acidic residues" evidence="1">
    <location>
        <begin position="13"/>
        <end position="34"/>
    </location>
</feature>
<dbReference type="Proteomes" id="UP000177912">
    <property type="component" value="Unassembled WGS sequence"/>
</dbReference>
<evidence type="ECO:0000313" key="2">
    <source>
        <dbReference type="EMBL" id="OGE80688.1"/>
    </source>
</evidence>